<dbReference type="SUPFAM" id="SSF53681">
    <property type="entry name" value="Aspartate/glutamate racemase"/>
    <property type="match status" value="1"/>
</dbReference>
<keyword evidence="3" id="KW-1185">Reference proteome</keyword>
<dbReference type="OrthoDB" id="9791723at2"/>
<dbReference type="RefSeq" id="WP_077807477.1">
    <property type="nucleotide sequence ID" value="NZ_BJXS01000005.1"/>
</dbReference>
<name>A0A1U9KRQ9_9PROT</name>
<proteinExistence type="inferred from homology"/>
<dbReference type="GO" id="GO:0047661">
    <property type="term" value="F:amino-acid racemase activity"/>
    <property type="evidence" value="ECO:0007669"/>
    <property type="project" value="InterPro"/>
</dbReference>
<dbReference type="Gene3D" id="3.40.50.12500">
    <property type="match status" value="1"/>
</dbReference>
<dbReference type="Pfam" id="PF01177">
    <property type="entry name" value="Asp_Glu_race"/>
    <property type="match status" value="1"/>
</dbReference>
<dbReference type="PANTHER" id="PTHR28047:SF5">
    <property type="entry name" value="PROTEIN DCG1"/>
    <property type="match status" value="1"/>
</dbReference>
<comment type="similarity">
    <text evidence="1">Belongs to the HyuE racemase family.</text>
</comment>
<dbReference type="InterPro" id="IPR001920">
    <property type="entry name" value="Asp/Glu_race"/>
</dbReference>
<dbReference type="EMBL" id="CP014691">
    <property type="protein sequence ID" value="AQS88445.1"/>
    <property type="molecule type" value="Genomic_DNA"/>
</dbReference>
<dbReference type="STRING" id="320497.A0U93_11440"/>
<dbReference type="PANTHER" id="PTHR28047">
    <property type="entry name" value="PROTEIN DCG1"/>
    <property type="match status" value="1"/>
</dbReference>
<evidence type="ECO:0000313" key="3">
    <source>
        <dbReference type="Proteomes" id="UP000188604"/>
    </source>
</evidence>
<dbReference type="InterPro" id="IPR052186">
    <property type="entry name" value="Hydantoin_racemase-like"/>
</dbReference>
<accession>A0A1U9KRQ9</accession>
<gene>
    <name evidence="2" type="ORF">A0U93_11440</name>
</gene>
<evidence type="ECO:0000256" key="1">
    <source>
        <dbReference type="ARBA" id="ARBA00038414"/>
    </source>
</evidence>
<dbReference type="KEGG" id="nch:A0U93_11440"/>
<protein>
    <submittedName>
        <fullName evidence="2">Uncharacterized protein</fullName>
    </submittedName>
</protein>
<dbReference type="InterPro" id="IPR015942">
    <property type="entry name" value="Asp/Glu/hydantoin_racemase"/>
</dbReference>
<organism evidence="2 3">
    <name type="scientific">Neoasaia chiangmaiensis</name>
    <dbReference type="NCBI Taxonomy" id="320497"/>
    <lineage>
        <taxon>Bacteria</taxon>
        <taxon>Pseudomonadati</taxon>
        <taxon>Pseudomonadota</taxon>
        <taxon>Alphaproteobacteria</taxon>
        <taxon>Acetobacterales</taxon>
        <taxon>Acetobacteraceae</taxon>
        <taxon>Neoasaia</taxon>
    </lineage>
</organism>
<sequence length="220" mass="23271">MNNERILVINPNSSARVTAAIDTALDPVRARSPFTIDVMDIPEAPPGVTLQTDADTVAPLVQAAIADHRASAYAIACFSDPGVHGARERTPTIPLRGIGESAILHALTRGDRFGIVALSHASVLRQRRLVRMMGTCERYSGSFPVETTAEGATDGTLLARMSDAARRLVANGADVVILGCAGMAHFQNEIERSCGRPVIEPTKAAVALLIGDLMLGPVRP</sequence>
<dbReference type="Proteomes" id="UP000188604">
    <property type="component" value="Chromosome"/>
</dbReference>
<dbReference type="InterPro" id="IPR053714">
    <property type="entry name" value="Iso_Racemase_Enz_sf"/>
</dbReference>
<evidence type="ECO:0000313" key="2">
    <source>
        <dbReference type="EMBL" id="AQS88445.1"/>
    </source>
</evidence>
<reference evidence="2" key="1">
    <citation type="submission" date="2016-03" db="EMBL/GenBank/DDBJ databases">
        <title>Acetic acid bacteria sequencing.</title>
        <authorList>
            <person name="Brandt J."/>
            <person name="Jakob F."/>
            <person name="Vogel R.F."/>
        </authorList>
    </citation>
    <scope>NUCLEOTIDE SEQUENCE [LARGE SCALE GENOMIC DNA]</scope>
    <source>
        <strain evidence="2">NBRC 101099</strain>
    </source>
</reference>
<dbReference type="AlphaFoldDB" id="A0A1U9KRQ9"/>